<reference evidence="1 2" key="1">
    <citation type="submission" date="2018-11" db="EMBL/GenBank/DDBJ databases">
        <title>The Potential of Streptomyces as Biocontrol Agents against the Tomato grey mould, Botrytis cinerea (Gray mold) Frontiers in Microbiology.</title>
        <authorList>
            <person name="Li D."/>
        </authorList>
    </citation>
    <scope>NUCLEOTIDE SEQUENCE [LARGE SCALE GENOMIC DNA]</scope>
    <source>
        <strain evidence="1 2">NEAU-LD23</strain>
    </source>
</reference>
<comment type="caution">
    <text evidence="1">The sequence shown here is derived from an EMBL/GenBank/DDBJ whole genome shotgun (WGS) entry which is preliminary data.</text>
</comment>
<dbReference type="AlphaFoldDB" id="A0A3M8WFU5"/>
<dbReference type="EMBL" id="RIBZ01000159">
    <property type="protein sequence ID" value="RNG28724.1"/>
    <property type="molecule type" value="Genomic_DNA"/>
</dbReference>
<dbReference type="Proteomes" id="UP000275401">
    <property type="component" value="Unassembled WGS sequence"/>
</dbReference>
<evidence type="ECO:0000313" key="1">
    <source>
        <dbReference type="EMBL" id="RNG28724.1"/>
    </source>
</evidence>
<organism evidence="1 2">
    <name type="scientific">Streptomyces botrytidirepellens</name>
    <dbReference type="NCBI Taxonomy" id="2486417"/>
    <lineage>
        <taxon>Bacteria</taxon>
        <taxon>Bacillati</taxon>
        <taxon>Actinomycetota</taxon>
        <taxon>Actinomycetes</taxon>
        <taxon>Kitasatosporales</taxon>
        <taxon>Streptomycetaceae</taxon>
        <taxon>Streptomyces</taxon>
    </lineage>
</organism>
<gene>
    <name evidence="1" type="ORF">EEJ42_12090</name>
</gene>
<keyword evidence="2" id="KW-1185">Reference proteome</keyword>
<evidence type="ECO:0000313" key="2">
    <source>
        <dbReference type="Proteomes" id="UP000275401"/>
    </source>
</evidence>
<dbReference type="RefSeq" id="WP_123099948.1">
    <property type="nucleotide sequence ID" value="NZ_RIBZ01000159.1"/>
</dbReference>
<name>A0A3M8WFU5_9ACTN</name>
<accession>A0A3M8WFU5</accession>
<sequence>MPFSTAAQARIDALTPLTRFGPAYRRSVAEALAFARGAARWGDCACLYLVEAEVCAGTRSRDDLARARATTSPEHLTQGGVIHDALCSCPARTSS</sequence>
<proteinExistence type="predicted"/>
<protein>
    <submittedName>
        <fullName evidence="1">Uncharacterized protein</fullName>
    </submittedName>
</protein>